<keyword evidence="1" id="KW-0812">Transmembrane</keyword>
<gene>
    <name evidence="3" type="ORF">GSOID_T00005586001</name>
</gene>
<dbReference type="InParanoid" id="E4XB62"/>
<feature type="transmembrane region" description="Helical" evidence="1">
    <location>
        <begin position="77"/>
        <end position="102"/>
    </location>
</feature>
<organism evidence="3">
    <name type="scientific">Oikopleura dioica</name>
    <name type="common">Tunicate</name>
    <dbReference type="NCBI Taxonomy" id="34765"/>
    <lineage>
        <taxon>Eukaryota</taxon>
        <taxon>Metazoa</taxon>
        <taxon>Chordata</taxon>
        <taxon>Tunicata</taxon>
        <taxon>Appendicularia</taxon>
        <taxon>Copelata</taxon>
        <taxon>Oikopleuridae</taxon>
        <taxon>Oikopleura</taxon>
    </lineage>
</organism>
<dbReference type="OrthoDB" id="10423499at2759"/>
<feature type="signal peptide" evidence="2">
    <location>
        <begin position="1"/>
        <end position="20"/>
    </location>
</feature>
<proteinExistence type="predicted"/>
<keyword evidence="1" id="KW-0472">Membrane</keyword>
<name>E4XB62_OIKDI</name>
<reference evidence="3" key="1">
    <citation type="journal article" date="2010" name="Science">
        <title>Plasticity of animal genome architecture unmasked by rapid evolution of a pelagic tunicate.</title>
        <authorList>
            <person name="Denoeud F."/>
            <person name="Henriet S."/>
            <person name="Mungpakdee S."/>
            <person name="Aury J.M."/>
            <person name="Da Silva C."/>
            <person name="Brinkmann H."/>
            <person name="Mikhaleva J."/>
            <person name="Olsen L.C."/>
            <person name="Jubin C."/>
            <person name="Canestro C."/>
            <person name="Bouquet J.M."/>
            <person name="Danks G."/>
            <person name="Poulain J."/>
            <person name="Campsteijn C."/>
            <person name="Adamski M."/>
            <person name="Cross I."/>
            <person name="Yadetie F."/>
            <person name="Muffato M."/>
            <person name="Louis A."/>
            <person name="Butcher S."/>
            <person name="Tsagkogeorga G."/>
            <person name="Konrad A."/>
            <person name="Singh S."/>
            <person name="Jensen M.F."/>
            <person name="Cong E.H."/>
            <person name="Eikeseth-Otteraa H."/>
            <person name="Noel B."/>
            <person name="Anthouard V."/>
            <person name="Porcel B.M."/>
            <person name="Kachouri-Lafond R."/>
            <person name="Nishino A."/>
            <person name="Ugolini M."/>
            <person name="Chourrout P."/>
            <person name="Nishida H."/>
            <person name="Aasland R."/>
            <person name="Huzurbazar S."/>
            <person name="Westhof E."/>
            <person name="Delsuc F."/>
            <person name="Lehrach H."/>
            <person name="Reinhardt R."/>
            <person name="Weissenbach J."/>
            <person name="Roy S.W."/>
            <person name="Artiguenave F."/>
            <person name="Postlethwait J.H."/>
            <person name="Manak J.R."/>
            <person name="Thompson E.M."/>
            <person name="Jaillon O."/>
            <person name="Du Pasquier L."/>
            <person name="Boudinot P."/>
            <person name="Liberles D.A."/>
            <person name="Volff J.N."/>
            <person name="Philippe H."/>
            <person name="Lenhard B."/>
            <person name="Roest Crollius H."/>
            <person name="Wincker P."/>
            <person name="Chourrout D."/>
        </authorList>
    </citation>
    <scope>NUCLEOTIDE SEQUENCE [LARGE SCALE GENOMIC DNA]</scope>
</reference>
<evidence type="ECO:0008006" key="5">
    <source>
        <dbReference type="Google" id="ProtNLM"/>
    </source>
</evidence>
<dbReference type="Proteomes" id="UP000001307">
    <property type="component" value="Unassembled WGS sequence"/>
</dbReference>
<evidence type="ECO:0000256" key="1">
    <source>
        <dbReference type="SAM" id="Phobius"/>
    </source>
</evidence>
<evidence type="ECO:0000313" key="3">
    <source>
        <dbReference type="EMBL" id="CBY08750.1"/>
    </source>
</evidence>
<accession>E4XB62</accession>
<evidence type="ECO:0000256" key="2">
    <source>
        <dbReference type="SAM" id="SignalP"/>
    </source>
</evidence>
<keyword evidence="2" id="KW-0732">Signal</keyword>
<protein>
    <recommendedName>
        <fullName evidence="5">Tetraspanin</fullName>
    </recommendedName>
</protein>
<dbReference type="EMBL" id="FN653033">
    <property type="protein sequence ID" value="CBY08750.1"/>
    <property type="molecule type" value="Genomic_DNA"/>
</dbReference>
<feature type="transmembrane region" description="Helical" evidence="1">
    <location>
        <begin position="42"/>
        <end position="65"/>
    </location>
</feature>
<keyword evidence="1" id="KW-1133">Transmembrane helix</keyword>
<feature type="chain" id="PRO_5003192766" description="Tetraspanin" evidence="2">
    <location>
        <begin position="21"/>
        <end position="157"/>
    </location>
</feature>
<keyword evidence="4" id="KW-1185">Reference proteome</keyword>
<evidence type="ECO:0000313" key="4">
    <source>
        <dbReference type="Proteomes" id="UP000001307"/>
    </source>
</evidence>
<sequence length="157" mass="16606">MCRGYVCILTTLCTLQLALAAAVLGMSIYAFAQAPVPDNTAPIVGLCVSCLAMGTSIFGILGTVFGKRLMVISHGVCTLFVIVVAAVGLVLSSLAAAQVSYFQGLVLQIQKNLIENAVIPDTISLTVREEESSSNDRAGLFYDGFDVPDQYFYLANG</sequence>
<dbReference type="AlphaFoldDB" id="E4XB62"/>